<evidence type="ECO:0000313" key="7">
    <source>
        <dbReference type="Proteomes" id="UP001189624"/>
    </source>
</evidence>
<keyword evidence="1" id="KW-0677">Repeat</keyword>
<dbReference type="InterPro" id="IPR002182">
    <property type="entry name" value="NB-ARC"/>
</dbReference>
<keyword evidence="7" id="KW-1185">Reference proteome</keyword>
<feature type="domain" description="Disease resistance R13L4/SHOC-2-like LRR" evidence="5">
    <location>
        <begin position="854"/>
        <end position="1166"/>
    </location>
</feature>
<dbReference type="Gene3D" id="1.10.10.10">
    <property type="entry name" value="Winged helix-like DNA-binding domain superfamily/Winged helix DNA-binding domain"/>
    <property type="match status" value="1"/>
</dbReference>
<evidence type="ECO:0000259" key="5">
    <source>
        <dbReference type="Pfam" id="PF23598"/>
    </source>
</evidence>
<dbReference type="Pfam" id="PF00931">
    <property type="entry name" value="NB-ARC"/>
    <property type="match status" value="1"/>
</dbReference>
<dbReference type="InterPro" id="IPR058922">
    <property type="entry name" value="WHD_DRP"/>
</dbReference>
<dbReference type="Pfam" id="PF23598">
    <property type="entry name" value="LRR_14"/>
    <property type="match status" value="1"/>
</dbReference>
<dbReference type="AlphaFoldDB" id="A0AA86W1G5"/>
<dbReference type="Gramene" id="rna-AYBTSS11_LOCUS28750">
    <property type="protein sequence ID" value="CAJ1976612.1"/>
    <property type="gene ID" value="gene-AYBTSS11_LOCUS28750"/>
</dbReference>
<dbReference type="Gene3D" id="1.20.5.4130">
    <property type="match status" value="1"/>
</dbReference>
<dbReference type="PRINTS" id="PR00364">
    <property type="entry name" value="DISEASERSIST"/>
</dbReference>
<dbReference type="PANTHER" id="PTHR23155">
    <property type="entry name" value="DISEASE RESISTANCE PROTEIN RP"/>
    <property type="match status" value="1"/>
</dbReference>
<feature type="domain" description="Disease resistance protein winged helix" evidence="4">
    <location>
        <begin position="692"/>
        <end position="760"/>
    </location>
</feature>
<dbReference type="InterPro" id="IPR044974">
    <property type="entry name" value="Disease_R_plants"/>
</dbReference>
<accession>A0AA86W1G5</accession>
<dbReference type="SUPFAM" id="SSF52540">
    <property type="entry name" value="P-loop containing nucleoside triphosphate hydrolases"/>
    <property type="match status" value="1"/>
</dbReference>
<name>A0AA86W1G5_9FABA</name>
<dbReference type="Pfam" id="PF23559">
    <property type="entry name" value="WHD_DRP"/>
    <property type="match status" value="1"/>
</dbReference>
<dbReference type="Gene3D" id="1.10.8.430">
    <property type="entry name" value="Helical domain of apoptotic protease-activating factors"/>
    <property type="match status" value="1"/>
</dbReference>
<organism evidence="6 7">
    <name type="scientific">Sphenostylis stenocarpa</name>
    <dbReference type="NCBI Taxonomy" id="92480"/>
    <lineage>
        <taxon>Eukaryota</taxon>
        <taxon>Viridiplantae</taxon>
        <taxon>Streptophyta</taxon>
        <taxon>Embryophyta</taxon>
        <taxon>Tracheophyta</taxon>
        <taxon>Spermatophyta</taxon>
        <taxon>Magnoliopsida</taxon>
        <taxon>eudicotyledons</taxon>
        <taxon>Gunneridae</taxon>
        <taxon>Pentapetalae</taxon>
        <taxon>rosids</taxon>
        <taxon>fabids</taxon>
        <taxon>Fabales</taxon>
        <taxon>Fabaceae</taxon>
        <taxon>Papilionoideae</taxon>
        <taxon>50 kb inversion clade</taxon>
        <taxon>NPAAA clade</taxon>
        <taxon>indigoferoid/millettioid clade</taxon>
        <taxon>Phaseoleae</taxon>
        <taxon>Sphenostylis</taxon>
    </lineage>
</organism>
<dbReference type="GO" id="GO:0098542">
    <property type="term" value="P:defense response to other organism"/>
    <property type="evidence" value="ECO:0007669"/>
    <property type="project" value="TreeGrafter"/>
</dbReference>
<evidence type="ECO:0000259" key="4">
    <source>
        <dbReference type="Pfam" id="PF23559"/>
    </source>
</evidence>
<dbReference type="EMBL" id="OY731407">
    <property type="protein sequence ID" value="CAJ1976612.1"/>
    <property type="molecule type" value="Genomic_DNA"/>
</dbReference>
<evidence type="ECO:0000313" key="6">
    <source>
        <dbReference type="EMBL" id="CAJ1976612.1"/>
    </source>
</evidence>
<dbReference type="Gene3D" id="3.80.10.10">
    <property type="entry name" value="Ribonuclease Inhibitor"/>
    <property type="match status" value="2"/>
</dbReference>
<dbReference type="InterPro" id="IPR055414">
    <property type="entry name" value="LRR_R13L4/SHOC2-like"/>
</dbReference>
<dbReference type="Gene3D" id="3.40.50.300">
    <property type="entry name" value="P-loop containing nucleotide triphosphate hydrolases"/>
    <property type="match status" value="1"/>
</dbReference>
<gene>
    <name evidence="6" type="ORF">AYBTSS11_LOCUS28750</name>
</gene>
<dbReference type="Proteomes" id="UP001189624">
    <property type="component" value="Chromosome 10"/>
</dbReference>
<reference evidence="6" key="1">
    <citation type="submission" date="2023-10" db="EMBL/GenBank/DDBJ databases">
        <authorList>
            <person name="Domelevo Entfellner J.-B."/>
        </authorList>
    </citation>
    <scope>NUCLEOTIDE SEQUENCE</scope>
</reference>
<dbReference type="GO" id="GO:0043531">
    <property type="term" value="F:ADP binding"/>
    <property type="evidence" value="ECO:0007669"/>
    <property type="project" value="InterPro"/>
</dbReference>
<dbReference type="PANTHER" id="PTHR23155:SF955">
    <property type="entry name" value="AAA+ ATPASE DOMAIN-CONTAINING PROTEIN"/>
    <property type="match status" value="1"/>
</dbReference>
<dbReference type="InterPro" id="IPR032675">
    <property type="entry name" value="LRR_dom_sf"/>
</dbReference>
<dbReference type="InterPro" id="IPR042197">
    <property type="entry name" value="Apaf_helical"/>
</dbReference>
<evidence type="ECO:0000256" key="2">
    <source>
        <dbReference type="ARBA" id="ARBA00022821"/>
    </source>
</evidence>
<evidence type="ECO:0000256" key="1">
    <source>
        <dbReference type="ARBA" id="ARBA00022737"/>
    </source>
</evidence>
<keyword evidence="2" id="KW-0611">Plant defense</keyword>
<protein>
    <submittedName>
        <fullName evidence="6">Uncharacterized protein</fullName>
    </submittedName>
</protein>
<dbReference type="InterPro" id="IPR036388">
    <property type="entry name" value="WH-like_DNA-bd_sf"/>
</dbReference>
<dbReference type="SUPFAM" id="SSF52058">
    <property type="entry name" value="L domain-like"/>
    <property type="match status" value="1"/>
</dbReference>
<evidence type="ECO:0000259" key="3">
    <source>
        <dbReference type="Pfam" id="PF00931"/>
    </source>
</evidence>
<dbReference type="InterPro" id="IPR027417">
    <property type="entry name" value="P-loop_NTPase"/>
</dbReference>
<sequence>MEANGDMMTERLLNEENGVAEATPTEAAKKLDHILIQNLISLDDEVIEIVQNVRDGFLILSNFNSTTGEWSQQRETVWLQEIKDICDHTVAVADKFIDRRERRRSFWEVLNPYSQHAMEMSLMKEMELISTQFGDAVYRRWTFGDGGKIVMGDMLGSRSKPLTFTCLPLFVFSWRSLDQNLNTTRRYLTLMRAFLSDIDSTEGLILNERQKEWLKQLRVVARKGNSLFDAHPKDRGFHFLPKIIRFARDINFLLNEILHISHRRNIYGIESIQGRAEELESGDGNLSEIIVHPRDNNYGTEENSHAPPNSFSYQNMTELERELELIRGEKQLMEALFRDEQDIGSEKLDKRSKVWVDQMRDAAREIDGVIAEYGPTVNNILEYQARLNILDTINKIRHKIQDASRSIKAYGLLQRQSRTELLWTIQILRPETQKFHVKEQRIVGFDEDAKVVMVQLLSNEKVRCISSIVGIKGTGKTALAKLIFRNQSVIDHFDCRIWISVSPTLCTLEQLRDKIAEQAAKLIIRHQPEKWTTIDVLKTLESKKHLIVFDGVETLHVLDTLRETIPDGSTASRFLLTTRSAIVAQSAGARLSFVHPLRLLDDENSWILFARKLRVNIYSEPKLQEIEGKIVTKCGGLPGEIIKMSTLLSRKPATEDEWSRVEKRENFWSEALVTVNTNLPSYLRRCLFCFELFPADFEIPVRRLIVLWVAEGLVHVGEDQDESPEQVAERYLTELINHNIVQIAKRKSDGEIKTCRLPSVLQKFLLTKAQESSSQVHPSTELNAVTNSSRTRHVADRLNEKDTWHKYIHGNARNDSTSLVTKFKGVLSFMSFDDREGRKPGKELYKFLNRCISSRCLLLLRVLDLEGVHKPKLPENIKKLTRLRYLGLRWTYLESLPSFISTLQKLQTLDLKHTYIHTLTSSIWKTELRHLFLSETYRTRFPTKPRGVGDSLSDLQTLWGLFVDEETPVKGGLDKLVDIKRLGIACQPMSPQPEEVMESKLQAVADWITKLGYLQSLRLKSRDENGRPWNINLNSLENHINLYDMYLLGCLSSQSILSQFPPSLVELTLSHSKLKDDPMQILKDLPNLRSLSLLAESYTGKVFYFVSDSFPQLRVLKVWKLEQLDYWSINRKALPSLRKLEIRSCPRLTKLPFGLWRVISLLELKVTDMAMEIYTHRIPPNCKVHRHFSQHYRESIILPRELQSVNSTL</sequence>
<proteinExistence type="predicted"/>
<feature type="domain" description="NB-ARC" evidence="3">
    <location>
        <begin position="452"/>
        <end position="612"/>
    </location>
</feature>